<reference evidence="2 3" key="1">
    <citation type="journal article" date="2016" name="Nat. Commun.">
        <title>Thousands of microbial genomes shed light on interconnected biogeochemical processes in an aquifer system.</title>
        <authorList>
            <person name="Anantharaman K."/>
            <person name="Brown C.T."/>
            <person name="Hug L.A."/>
            <person name="Sharon I."/>
            <person name="Castelle C.J."/>
            <person name="Probst A.J."/>
            <person name="Thomas B.C."/>
            <person name="Singh A."/>
            <person name="Wilkins M.J."/>
            <person name="Karaoz U."/>
            <person name="Brodie E.L."/>
            <person name="Williams K.H."/>
            <person name="Hubbard S.S."/>
            <person name="Banfield J.F."/>
        </authorList>
    </citation>
    <scope>NUCLEOTIDE SEQUENCE [LARGE SCALE GENOMIC DNA]</scope>
</reference>
<accession>A0A1G2DX14</accession>
<dbReference type="Pfam" id="PF12705">
    <property type="entry name" value="PDDEXK_1"/>
    <property type="match status" value="1"/>
</dbReference>
<gene>
    <name evidence="2" type="ORF">A2V72_01785</name>
</gene>
<proteinExistence type="predicted"/>
<feature type="domain" description="PD-(D/E)XK endonuclease-like" evidence="1">
    <location>
        <begin position="11"/>
        <end position="266"/>
    </location>
</feature>
<dbReference type="InterPro" id="IPR011604">
    <property type="entry name" value="PDDEXK-like_dom_sf"/>
</dbReference>
<evidence type="ECO:0000259" key="1">
    <source>
        <dbReference type="Pfam" id="PF12705"/>
    </source>
</evidence>
<dbReference type="Gene3D" id="3.90.320.10">
    <property type="match status" value="1"/>
</dbReference>
<dbReference type="EMBL" id="MHLW01000034">
    <property type="protein sequence ID" value="OGZ17520.1"/>
    <property type="molecule type" value="Genomic_DNA"/>
</dbReference>
<organism evidence="2 3">
    <name type="scientific">Candidatus Nealsonbacteria bacterium RBG_13_37_56</name>
    <dbReference type="NCBI Taxonomy" id="1801661"/>
    <lineage>
        <taxon>Bacteria</taxon>
        <taxon>Candidatus Nealsoniibacteriota</taxon>
    </lineage>
</organism>
<dbReference type="InterPro" id="IPR038726">
    <property type="entry name" value="PDDEXK_AddAB-type"/>
</dbReference>
<sequence>MNEIDFSKIYSYSKIELFNKCKQQYYFNYLDPAIAPIKKQFIKPRDYKTKGSAVHGAITLFYYLPVGARTFDNLKRCLIQAWFSEIDIYKKPPLGQAGGFKDISHERESYLDSLKLLYNFFKIEKENPSFFYIPTKKIRESFCDYQEMIKPINEDLSISGKFDRVDKLENGNLRIVDFKTGKTKNGFSQLEFYKLLAELNFNAKVDQVSYYYLNNREIDNFDVSKVKTEEIKNKVLEKINIIKKAREFPPNPTKLCSHCDFKEICPAFVRHSGLRRAKPA</sequence>
<protein>
    <recommendedName>
        <fullName evidence="1">PD-(D/E)XK endonuclease-like domain-containing protein</fullName>
    </recommendedName>
</protein>
<name>A0A1G2DX14_9BACT</name>
<dbReference type="AlphaFoldDB" id="A0A1G2DX14"/>
<dbReference type="Proteomes" id="UP000178893">
    <property type="component" value="Unassembled WGS sequence"/>
</dbReference>
<comment type="caution">
    <text evidence="2">The sequence shown here is derived from an EMBL/GenBank/DDBJ whole genome shotgun (WGS) entry which is preliminary data.</text>
</comment>
<evidence type="ECO:0000313" key="3">
    <source>
        <dbReference type="Proteomes" id="UP000178893"/>
    </source>
</evidence>
<evidence type="ECO:0000313" key="2">
    <source>
        <dbReference type="EMBL" id="OGZ17520.1"/>
    </source>
</evidence>